<keyword evidence="10" id="KW-0407">Ion channel</keyword>
<evidence type="ECO:0000256" key="7">
    <source>
        <dbReference type="ARBA" id="ARBA00023170"/>
    </source>
</evidence>
<comment type="caution">
    <text evidence="14">The sequence shown here is derived from an EMBL/GenBank/DDBJ whole genome shotgun (WGS) entry which is preliminary data.</text>
</comment>
<evidence type="ECO:0000313" key="14">
    <source>
        <dbReference type="EMBL" id="KAD6794510.1"/>
    </source>
</evidence>
<evidence type="ECO:0000256" key="4">
    <source>
        <dbReference type="ARBA" id="ARBA00022989"/>
    </source>
</evidence>
<feature type="transmembrane region" description="Helical" evidence="12">
    <location>
        <begin position="954"/>
        <end position="972"/>
    </location>
</feature>
<dbReference type="AlphaFoldDB" id="A0A5N6PN13"/>
<dbReference type="SUPFAM" id="SSF53822">
    <property type="entry name" value="Periplasmic binding protein-like I"/>
    <property type="match status" value="1"/>
</dbReference>
<feature type="compositionally biased region" description="Basic and acidic residues" evidence="11">
    <location>
        <begin position="39"/>
        <end position="49"/>
    </location>
</feature>
<dbReference type="GO" id="GO:0016020">
    <property type="term" value="C:membrane"/>
    <property type="evidence" value="ECO:0007669"/>
    <property type="project" value="UniProtKB-SubCell"/>
</dbReference>
<dbReference type="Pfam" id="PF00060">
    <property type="entry name" value="Lig_chan"/>
    <property type="match status" value="1"/>
</dbReference>
<keyword evidence="15" id="KW-1185">Reference proteome</keyword>
<accession>A0A5N6PN13</accession>
<evidence type="ECO:0000256" key="8">
    <source>
        <dbReference type="ARBA" id="ARBA00023180"/>
    </source>
</evidence>
<dbReference type="SMART" id="SM00079">
    <property type="entry name" value="PBPe"/>
    <property type="match status" value="1"/>
</dbReference>
<name>A0A5N6PN13_9ASTR</name>
<keyword evidence="2" id="KW-0813">Transport</keyword>
<protein>
    <recommendedName>
        <fullName evidence="13">Ionotropic glutamate receptor C-terminal domain-containing protein</fullName>
    </recommendedName>
</protein>
<organism evidence="14 15">
    <name type="scientific">Mikania micrantha</name>
    <name type="common">bitter vine</name>
    <dbReference type="NCBI Taxonomy" id="192012"/>
    <lineage>
        <taxon>Eukaryota</taxon>
        <taxon>Viridiplantae</taxon>
        <taxon>Streptophyta</taxon>
        <taxon>Embryophyta</taxon>
        <taxon>Tracheophyta</taxon>
        <taxon>Spermatophyta</taxon>
        <taxon>Magnoliopsida</taxon>
        <taxon>eudicotyledons</taxon>
        <taxon>Gunneridae</taxon>
        <taxon>Pentapetalae</taxon>
        <taxon>asterids</taxon>
        <taxon>campanulids</taxon>
        <taxon>Asterales</taxon>
        <taxon>Asteraceae</taxon>
        <taxon>Asteroideae</taxon>
        <taxon>Heliantheae alliance</taxon>
        <taxon>Eupatorieae</taxon>
        <taxon>Mikania</taxon>
    </lineage>
</organism>
<evidence type="ECO:0000256" key="9">
    <source>
        <dbReference type="ARBA" id="ARBA00023286"/>
    </source>
</evidence>
<dbReference type="EMBL" id="SZYD01000003">
    <property type="protein sequence ID" value="KAD6794510.1"/>
    <property type="molecule type" value="Genomic_DNA"/>
</dbReference>
<keyword evidence="6 12" id="KW-0472">Membrane</keyword>
<feature type="transmembrane region" description="Helical" evidence="12">
    <location>
        <begin position="893"/>
        <end position="911"/>
    </location>
</feature>
<keyword evidence="8" id="KW-0325">Glycoprotein</keyword>
<dbReference type="InterPro" id="IPR015683">
    <property type="entry name" value="Ionotropic_Glu_rcpt"/>
</dbReference>
<feature type="transmembrane region" description="Helical" evidence="12">
    <location>
        <begin position="1132"/>
        <end position="1157"/>
    </location>
</feature>
<evidence type="ECO:0000256" key="11">
    <source>
        <dbReference type="SAM" id="MobiDB-lite"/>
    </source>
</evidence>
<dbReference type="Proteomes" id="UP000326396">
    <property type="component" value="Linkage Group LG11"/>
</dbReference>
<evidence type="ECO:0000256" key="2">
    <source>
        <dbReference type="ARBA" id="ARBA00022448"/>
    </source>
</evidence>
<evidence type="ECO:0000256" key="3">
    <source>
        <dbReference type="ARBA" id="ARBA00022692"/>
    </source>
</evidence>
<feature type="region of interest" description="Disordered" evidence="11">
    <location>
        <begin position="21"/>
        <end position="53"/>
    </location>
</feature>
<dbReference type="PANTHER" id="PTHR18966">
    <property type="entry name" value="IONOTROPIC GLUTAMATE RECEPTOR"/>
    <property type="match status" value="1"/>
</dbReference>
<dbReference type="CDD" id="cd13686">
    <property type="entry name" value="GluR_Plant"/>
    <property type="match status" value="1"/>
</dbReference>
<evidence type="ECO:0000313" key="15">
    <source>
        <dbReference type="Proteomes" id="UP000326396"/>
    </source>
</evidence>
<dbReference type="GO" id="GO:0015276">
    <property type="term" value="F:ligand-gated monoatomic ion channel activity"/>
    <property type="evidence" value="ECO:0007669"/>
    <property type="project" value="InterPro"/>
</dbReference>
<comment type="subcellular location">
    <subcellularLocation>
        <location evidence="1">Membrane</location>
        <topology evidence="1">Multi-pass membrane protein</topology>
    </subcellularLocation>
</comment>
<feature type="region of interest" description="Disordered" evidence="11">
    <location>
        <begin position="194"/>
        <end position="214"/>
    </location>
</feature>
<evidence type="ECO:0000259" key="13">
    <source>
        <dbReference type="SMART" id="SM00079"/>
    </source>
</evidence>
<feature type="domain" description="Ionotropic glutamate receptor C-terminal" evidence="13">
    <location>
        <begin position="779"/>
        <end position="1111"/>
    </location>
</feature>
<evidence type="ECO:0000256" key="1">
    <source>
        <dbReference type="ARBA" id="ARBA00004141"/>
    </source>
</evidence>
<evidence type="ECO:0000256" key="6">
    <source>
        <dbReference type="ARBA" id="ARBA00023136"/>
    </source>
</evidence>
<dbReference type="Gene3D" id="3.40.190.10">
    <property type="entry name" value="Periplasmic binding protein-like II"/>
    <property type="match status" value="1"/>
</dbReference>
<dbReference type="FunFam" id="1.10.287.70:FF:000172">
    <property type="entry name" value="Glutamate receptor"/>
    <property type="match status" value="1"/>
</dbReference>
<dbReference type="SUPFAM" id="SSF53850">
    <property type="entry name" value="Periplasmic binding protein-like II"/>
    <property type="match status" value="1"/>
</dbReference>
<evidence type="ECO:0000256" key="5">
    <source>
        <dbReference type="ARBA" id="ARBA00023065"/>
    </source>
</evidence>
<gene>
    <name evidence="14" type="ORF">E3N88_05406</name>
</gene>
<dbReference type="InterPro" id="IPR001320">
    <property type="entry name" value="Iontro_rcpt_C"/>
</dbReference>
<keyword evidence="7" id="KW-0675">Receptor</keyword>
<keyword evidence="5" id="KW-0406">Ion transport</keyword>
<reference evidence="14 15" key="1">
    <citation type="submission" date="2019-05" db="EMBL/GenBank/DDBJ databases">
        <title>Mikania micrantha, genome provides insights into the molecular mechanism of rapid growth.</title>
        <authorList>
            <person name="Liu B."/>
        </authorList>
    </citation>
    <scope>NUCLEOTIDE SEQUENCE [LARGE SCALE GENOMIC DNA]</scope>
    <source>
        <strain evidence="14">NLD-2019</strain>
        <tissue evidence="14">Leaf</tissue>
    </source>
</reference>
<evidence type="ECO:0000256" key="12">
    <source>
        <dbReference type="SAM" id="Phobius"/>
    </source>
</evidence>
<dbReference type="OrthoDB" id="5984008at2759"/>
<feature type="transmembrane region" description="Helical" evidence="12">
    <location>
        <begin position="923"/>
        <end position="942"/>
    </location>
</feature>
<dbReference type="Pfam" id="PF03004">
    <property type="entry name" value="Transposase_24"/>
    <property type="match status" value="1"/>
</dbReference>
<dbReference type="FunFam" id="3.40.50.2300:FF:000188">
    <property type="entry name" value="Glutamate receptor"/>
    <property type="match status" value="1"/>
</dbReference>
<dbReference type="InterPro" id="IPR001828">
    <property type="entry name" value="ANF_lig-bd_rcpt"/>
</dbReference>
<dbReference type="Gene3D" id="3.40.50.2300">
    <property type="match status" value="1"/>
</dbReference>
<keyword evidence="4 12" id="KW-1133">Transmembrane helix</keyword>
<dbReference type="Pfam" id="PF01094">
    <property type="entry name" value="ANF_receptor"/>
    <property type="match status" value="1"/>
</dbReference>
<sequence length="1191" mass="135478">MVLVVDFQKAIMGLVGSEDDEDYEYSDHEDDEDTTTRPSQRDSNVEHPHHDRFHKPFIRRVGKKFANTKVHRTIRKIFDASFEGPWSTFKQIPKQALDKMFETFRTSFSWEPSEDFANRQGFENVLKDRYGDIMLEMRKESANNARANGHFIINGQDNFNIMCDFPPRMVSQDVWRQLCLIWNTDDWAKKSERGRDNRMKVDSSGSISRHTGGSVGYDEHRIRLEIKLGKKPTFKQLFLHTHLKKDSKAKYWVGYYDDNPEGMEFCTNRSKEAYESYSIYMVEKYGEDETQHPIGDIDLWERSQGEKRQSFGIGSSDRHFILTGAPSSSIGSTLSNVMFEQSQQETSEDESVDCFDMSSNVDGHLMPVHNHSCNESLAHYFSTKPTGSLEAGNETGIGAILDQTSRPGKETKVAIELAIQDFNSKTDKPFVLYLQNSQNKPFRAVIAAKELIDEHKVKAIVGGHEWEEASTIAGVISDNKHDHDIPIFLSLARTVPIQETDQWPFYIQAVPTQSTQMNAVAAILQSMGIRHVSLIYETDSSASIISHLTQAFRRTGSELTHVLPLSSGSSSLDEELEVVKQQQRKVFVIHTSLELAVRVFQTAKKTGMIGDGYLWIATNEITDLFHSVNSIVISSIKGMIGVKTYFPENTPDFLRFRTRFRQKFRLDYPEEEQDEPGIFAVQGYNIMKTLETASPEKFQEWKPTQVNTVEIVNVNGKGYHSVYWTEGSGFSETVENDMNGATNYTDSMDNVAPVLWPVQPWYANRRRRNLAENSGKPMKVGVPAQSLFRQFVKYEGENMFDGFVVRVFEEMMKKMNQTYELHPYNGSYDDLIKAIDLKEFEAVAGDVTILSDRHEFADFTQPYTESGLVMIVRVRSSLSNQPWLFLKPFSTKMWWATAAITIYNGIVIWLIERNHNEDLQGRHIITQIGIIIWLAFSTLFTLRADRMNSNLSRMVVVMWLFVALIIIESYTASLSSMLTAQRLEPTITSVDALKNMNATVGYCNGSFINKYLNEVLKFENYSINSYNSTHGYAKALNSGEIAAIFLEVPAAKVFLAQYCNSFIKTGETFKVGGFGFAFSKGFPQLSNANEALMDVAESGTLKQLEEQYLISEECVDEESSPDENGKLNLQSFWVLFLLTGGTSTIALIFYISSPAFLKDWKHAMRRSSSLVASVESATHNRNIDITYENDQ</sequence>
<dbReference type="Gene3D" id="1.10.287.70">
    <property type="match status" value="1"/>
</dbReference>
<evidence type="ECO:0000256" key="10">
    <source>
        <dbReference type="ARBA" id="ARBA00023303"/>
    </source>
</evidence>
<dbReference type="InterPro" id="IPR004252">
    <property type="entry name" value="Probable_transposase_24"/>
</dbReference>
<feature type="compositionally biased region" description="Acidic residues" evidence="11">
    <location>
        <begin position="21"/>
        <end position="33"/>
    </location>
</feature>
<keyword evidence="9" id="KW-1071">Ligand-gated ion channel</keyword>
<dbReference type="InterPro" id="IPR028082">
    <property type="entry name" value="Peripla_BP_I"/>
</dbReference>
<keyword evidence="3 12" id="KW-0812">Transmembrane</keyword>
<proteinExistence type="predicted"/>